<protein>
    <submittedName>
        <fullName evidence="2">Uncharacterized protein</fullName>
    </submittedName>
</protein>
<feature type="compositionally biased region" description="Low complexity" evidence="1">
    <location>
        <begin position="177"/>
        <end position="199"/>
    </location>
</feature>
<dbReference type="AlphaFoldDB" id="A0A0L9UD82"/>
<evidence type="ECO:0000313" key="3">
    <source>
        <dbReference type="Proteomes" id="UP000053144"/>
    </source>
</evidence>
<dbReference type="Gramene" id="KOM40492">
    <property type="protein sequence ID" value="KOM40492"/>
    <property type="gene ID" value="LR48_Vigan04g069000"/>
</dbReference>
<dbReference type="Proteomes" id="UP000053144">
    <property type="component" value="Chromosome 4"/>
</dbReference>
<accession>A0A0L9UD82</accession>
<proteinExistence type="predicted"/>
<sequence length="457" mass="51384">MGMDLYTHKIPPLNSPPSISEIQFLRLNLNIRKPKKLSAGRQDPRHRHHRHHRHQFPLLAINPHRGPVVQASFLDLHRGPMVQALYSPPIRTGVQWFKPRSSIRIGVQWFKPSTRRRSAPRSSGSSPLLAADPHRGPVVQAPFLDPHRGPVVQALYSLPIYTEVQWFKPSTRRRSALRSSGSSPVPRSAPGSSGSSPLLAADPHRGLVVQASFLDPHQASVVQALLSVATTVQWFRHGGDDAGGSSRRRHWWWQLAAAMMVEAARGGDNGGGSEEPRRKKLIYFKRERRRSRSLALQEEMSAQKVKEKQKRAEAIYALKTRSSCTIYASDRSLERSKVAFRPASLCSVCVVLSPSSFFSCYRAEWEVPVTIVRRRSLCKASEGLKKGKGISNVYVDGCVYMLQAKEFGVTPHKLEEQGLQGMREGVQKRVWEYGVTPHELEEQGLQGNCESVQKRVW</sequence>
<feature type="region of interest" description="Disordered" evidence="1">
    <location>
        <begin position="173"/>
        <end position="199"/>
    </location>
</feature>
<reference evidence="3" key="1">
    <citation type="journal article" date="2015" name="Proc. Natl. Acad. Sci. U.S.A.">
        <title>Genome sequencing of adzuki bean (Vigna angularis) provides insight into high starch and low fat accumulation and domestication.</title>
        <authorList>
            <person name="Yang K."/>
            <person name="Tian Z."/>
            <person name="Chen C."/>
            <person name="Luo L."/>
            <person name="Zhao B."/>
            <person name="Wang Z."/>
            <person name="Yu L."/>
            <person name="Li Y."/>
            <person name="Sun Y."/>
            <person name="Li W."/>
            <person name="Chen Y."/>
            <person name="Li Y."/>
            <person name="Zhang Y."/>
            <person name="Ai D."/>
            <person name="Zhao J."/>
            <person name="Shang C."/>
            <person name="Ma Y."/>
            <person name="Wu B."/>
            <person name="Wang M."/>
            <person name="Gao L."/>
            <person name="Sun D."/>
            <person name="Zhang P."/>
            <person name="Guo F."/>
            <person name="Wang W."/>
            <person name="Li Y."/>
            <person name="Wang J."/>
            <person name="Varshney R.K."/>
            <person name="Wang J."/>
            <person name="Ling H.Q."/>
            <person name="Wan P."/>
        </authorList>
    </citation>
    <scope>NUCLEOTIDE SEQUENCE</scope>
    <source>
        <strain evidence="3">cv. Jingnong 6</strain>
    </source>
</reference>
<organism evidence="2 3">
    <name type="scientific">Phaseolus angularis</name>
    <name type="common">Azuki bean</name>
    <name type="synonym">Vigna angularis</name>
    <dbReference type="NCBI Taxonomy" id="3914"/>
    <lineage>
        <taxon>Eukaryota</taxon>
        <taxon>Viridiplantae</taxon>
        <taxon>Streptophyta</taxon>
        <taxon>Embryophyta</taxon>
        <taxon>Tracheophyta</taxon>
        <taxon>Spermatophyta</taxon>
        <taxon>Magnoliopsida</taxon>
        <taxon>eudicotyledons</taxon>
        <taxon>Gunneridae</taxon>
        <taxon>Pentapetalae</taxon>
        <taxon>rosids</taxon>
        <taxon>fabids</taxon>
        <taxon>Fabales</taxon>
        <taxon>Fabaceae</taxon>
        <taxon>Papilionoideae</taxon>
        <taxon>50 kb inversion clade</taxon>
        <taxon>NPAAA clade</taxon>
        <taxon>indigoferoid/millettioid clade</taxon>
        <taxon>Phaseoleae</taxon>
        <taxon>Vigna</taxon>
    </lineage>
</organism>
<name>A0A0L9UD82_PHAAN</name>
<evidence type="ECO:0000256" key="1">
    <source>
        <dbReference type="SAM" id="MobiDB-lite"/>
    </source>
</evidence>
<gene>
    <name evidence="2" type="ORF">LR48_Vigan04g069000</name>
</gene>
<dbReference type="EMBL" id="CM003374">
    <property type="protein sequence ID" value="KOM40492.1"/>
    <property type="molecule type" value="Genomic_DNA"/>
</dbReference>
<evidence type="ECO:0000313" key="2">
    <source>
        <dbReference type="EMBL" id="KOM40492.1"/>
    </source>
</evidence>
<feature type="region of interest" description="Disordered" evidence="1">
    <location>
        <begin position="113"/>
        <end position="134"/>
    </location>
</feature>